<protein>
    <submittedName>
        <fullName evidence="3">NAD-dependent epimerase/dehydratase family protein</fullName>
    </submittedName>
</protein>
<comment type="similarity">
    <text evidence="1">Belongs to the NAD(P)-dependent epimerase/dehydratase family.</text>
</comment>
<evidence type="ECO:0000259" key="2">
    <source>
        <dbReference type="Pfam" id="PF01370"/>
    </source>
</evidence>
<accession>A0ABW3VTK5</accession>
<evidence type="ECO:0000313" key="3">
    <source>
        <dbReference type="EMBL" id="MFD1246376.1"/>
    </source>
</evidence>
<dbReference type="Proteomes" id="UP001597229">
    <property type="component" value="Unassembled WGS sequence"/>
</dbReference>
<sequence>MSNELTALVTGVAGFVGSAVARSFLDAGHTVIGVDALRPVYDLAAKRDNLLTLFDRPGFTFLERDLAHDPLDEVVGGVDVISHQAGRAGLRDSWDGDFGDYLRDNVGATQRLLDAVLEAPRIRRVVLASSSSVYGDAAAFPTREDALPAPLSPYGVSKLAAEHLGTAYAKARGLPVVSLRYFTVFGPGQRPDMAFSKMVAAVTGGPAFPLLGDGGQVRDFTYVGDIADANLACLDADLPPGTVLNIAGGTQVRLSDALDVLGEIAGRAVPLERHAAGRGEARRTSGDVTAARELLGWAPTVGLREGLQAQYDAALARGVG</sequence>
<proteinExistence type="inferred from homology"/>
<feature type="domain" description="NAD-dependent epimerase/dehydratase" evidence="2">
    <location>
        <begin position="7"/>
        <end position="247"/>
    </location>
</feature>
<dbReference type="PANTHER" id="PTHR43000">
    <property type="entry name" value="DTDP-D-GLUCOSE 4,6-DEHYDRATASE-RELATED"/>
    <property type="match status" value="1"/>
</dbReference>
<reference evidence="4" key="1">
    <citation type="journal article" date="2019" name="Int. J. Syst. Evol. Microbiol.">
        <title>The Global Catalogue of Microorganisms (GCM) 10K type strain sequencing project: providing services to taxonomists for standard genome sequencing and annotation.</title>
        <authorList>
            <consortium name="The Broad Institute Genomics Platform"/>
            <consortium name="The Broad Institute Genome Sequencing Center for Infectious Disease"/>
            <person name="Wu L."/>
            <person name="Ma J."/>
        </authorList>
    </citation>
    <scope>NUCLEOTIDE SEQUENCE [LARGE SCALE GENOMIC DNA]</scope>
    <source>
        <strain evidence="4">CCUG 52478</strain>
    </source>
</reference>
<evidence type="ECO:0000313" key="4">
    <source>
        <dbReference type="Proteomes" id="UP001597229"/>
    </source>
</evidence>
<dbReference type="RefSeq" id="WP_367922084.1">
    <property type="nucleotide sequence ID" value="NZ_BAABAC010000052.1"/>
</dbReference>
<dbReference type="InterPro" id="IPR036291">
    <property type="entry name" value="NAD(P)-bd_dom_sf"/>
</dbReference>
<dbReference type="PROSITE" id="PS00061">
    <property type="entry name" value="ADH_SHORT"/>
    <property type="match status" value="1"/>
</dbReference>
<gene>
    <name evidence="3" type="ORF">ACFQ3F_01115</name>
</gene>
<dbReference type="SUPFAM" id="SSF51735">
    <property type="entry name" value="NAD(P)-binding Rossmann-fold domains"/>
    <property type="match status" value="1"/>
</dbReference>
<name>A0ABW3VTK5_9ACTN</name>
<keyword evidence="4" id="KW-1185">Reference proteome</keyword>
<organism evidence="3 4">
    <name type="scientific">Nocardioides ginsengisoli</name>
    <dbReference type="NCBI Taxonomy" id="363868"/>
    <lineage>
        <taxon>Bacteria</taxon>
        <taxon>Bacillati</taxon>
        <taxon>Actinomycetota</taxon>
        <taxon>Actinomycetes</taxon>
        <taxon>Propionibacteriales</taxon>
        <taxon>Nocardioidaceae</taxon>
        <taxon>Nocardioides</taxon>
    </lineage>
</organism>
<dbReference type="InterPro" id="IPR020904">
    <property type="entry name" value="Sc_DH/Rdtase_CS"/>
</dbReference>
<dbReference type="Pfam" id="PF01370">
    <property type="entry name" value="Epimerase"/>
    <property type="match status" value="1"/>
</dbReference>
<dbReference type="EMBL" id="JBHTLX010000004">
    <property type="protein sequence ID" value="MFD1246376.1"/>
    <property type="molecule type" value="Genomic_DNA"/>
</dbReference>
<dbReference type="InterPro" id="IPR001509">
    <property type="entry name" value="Epimerase_deHydtase"/>
</dbReference>
<dbReference type="PRINTS" id="PR01713">
    <property type="entry name" value="NUCEPIMERASE"/>
</dbReference>
<dbReference type="Gene3D" id="3.40.50.720">
    <property type="entry name" value="NAD(P)-binding Rossmann-like Domain"/>
    <property type="match status" value="1"/>
</dbReference>
<evidence type="ECO:0000256" key="1">
    <source>
        <dbReference type="ARBA" id="ARBA00007637"/>
    </source>
</evidence>
<comment type="caution">
    <text evidence="3">The sequence shown here is derived from an EMBL/GenBank/DDBJ whole genome shotgun (WGS) entry which is preliminary data.</text>
</comment>